<dbReference type="AlphaFoldDB" id="X1PTV5"/>
<evidence type="ECO:0000313" key="1">
    <source>
        <dbReference type="EMBL" id="GAI34299.1"/>
    </source>
</evidence>
<organism evidence="1">
    <name type="scientific">marine sediment metagenome</name>
    <dbReference type="NCBI Taxonomy" id="412755"/>
    <lineage>
        <taxon>unclassified sequences</taxon>
        <taxon>metagenomes</taxon>
        <taxon>ecological metagenomes</taxon>
    </lineage>
</organism>
<protein>
    <submittedName>
        <fullName evidence="1">Uncharacterized protein</fullName>
    </submittedName>
</protein>
<sequence length="48" mass="5615">MKNPKFNPELSSGLNPLPREILFSFISQGEQYLNSNFRNNKRFGHLSF</sequence>
<feature type="non-terminal residue" evidence="1">
    <location>
        <position position="48"/>
    </location>
</feature>
<name>X1PTV5_9ZZZZ</name>
<proteinExistence type="predicted"/>
<comment type="caution">
    <text evidence="1">The sequence shown here is derived from an EMBL/GenBank/DDBJ whole genome shotgun (WGS) entry which is preliminary data.</text>
</comment>
<accession>X1PTV5</accession>
<dbReference type="EMBL" id="BARV01027160">
    <property type="protein sequence ID" value="GAI34299.1"/>
    <property type="molecule type" value="Genomic_DNA"/>
</dbReference>
<reference evidence="1" key="1">
    <citation type="journal article" date="2014" name="Front. Microbiol.">
        <title>High frequency of phylogenetically diverse reductive dehalogenase-homologous genes in deep subseafloor sedimentary metagenomes.</title>
        <authorList>
            <person name="Kawai M."/>
            <person name="Futagami T."/>
            <person name="Toyoda A."/>
            <person name="Takaki Y."/>
            <person name="Nishi S."/>
            <person name="Hori S."/>
            <person name="Arai W."/>
            <person name="Tsubouchi T."/>
            <person name="Morono Y."/>
            <person name="Uchiyama I."/>
            <person name="Ito T."/>
            <person name="Fujiyama A."/>
            <person name="Inagaki F."/>
            <person name="Takami H."/>
        </authorList>
    </citation>
    <scope>NUCLEOTIDE SEQUENCE</scope>
    <source>
        <strain evidence="1">Expedition CK06-06</strain>
    </source>
</reference>
<gene>
    <name evidence="1" type="ORF">S06H3_43754</name>
</gene>